<accession>A0ABR0CZS3</accession>
<dbReference type="InterPro" id="IPR045148">
    <property type="entry name" value="TCRG1-like"/>
</dbReference>
<dbReference type="SMART" id="SM00456">
    <property type="entry name" value="WW"/>
    <property type="match status" value="2"/>
</dbReference>
<dbReference type="SMART" id="SM00441">
    <property type="entry name" value="FF"/>
    <property type="match status" value="5"/>
</dbReference>
<evidence type="ECO:0008006" key="7">
    <source>
        <dbReference type="Google" id="ProtNLM"/>
    </source>
</evidence>
<dbReference type="Gene3D" id="1.10.10.440">
    <property type="entry name" value="FF domain"/>
    <property type="match status" value="5"/>
</dbReference>
<feature type="compositionally biased region" description="Basic and acidic residues" evidence="2">
    <location>
        <begin position="836"/>
        <end position="858"/>
    </location>
</feature>
<feature type="compositionally biased region" description="Basic and acidic residues" evidence="2">
    <location>
        <begin position="608"/>
        <end position="621"/>
    </location>
</feature>
<feature type="region of interest" description="Disordered" evidence="2">
    <location>
        <begin position="396"/>
        <end position="416"/>
    </location>
</feature>
<feature type="region of interest" description="Disordered" evidence="2">
    <location>
        <begin position="982"/>
        <end position="1047"/>
    </location>
</feature>
<dbReference type="CDD" id="cd00201">
    <property type="entry name" value="WW"/>
    <property type="match status" value="2"/>
</dbReference>
<evidence type="ECO:0000259" key="3">
    <source>
        <dbReference type="PROSITE" id="PS50020"/>
    </source>
</evidence>
<protein>
    <recommendedName>
        <fullName evidence="7">Pre-mRNA-processing protein 40C</fullName>
    </recommendedName>
</protein>
<keyword evidence="1" id="KW-0677">Repeat</keyword>
<dbReference type="PANTHER" id="PTHR15377">
    <property type="entry name" value="TRANSCRIPTION ELONGATION REGULATOR 1"/>
    <property type="match status" value="1"/>
</dbReference>
<name>A0ABR0CZS3_9LAMI</name>
<reference evidence="5 6" key="1">
    <citation type="journal article" date="2023" name="bioRxiv">
        <title>Genome report: Whole genome sequence and annotation of Penstemon davidsonii.</title>
        <authorList>
            <person name="Ostevik K.L."/>
            <person name="Alabady M."/>
            <person name="Zhang M."/>
            <person name="Rausher M.D."/>
        </authorList>
    </citation>
    <scope>NUCLEOTIDE SEQUENCE [LARGE SCALE GENOMIC DNA]</scope>
    <source>
        <strain evidence="5">DNT005</strain>
        <tissue evidence="5">Whole leaf</tissue>
    </source>
</reference>
<feature type="non-terminal residue" evidence="5">
    <location>
        <position position="1"/>
    </location>
</feature>
<dbReference type="SUPFAM" id="SSF51045">
    <property type="entry name" value="WW domain"/>
    <property type="match status" value="2"/>
</dbReference>
<feature type="domain" description="WW" evidence="3">
    <location>
        <begin position="473"/>
        <end position="500"/>
    </location>
</feature>
<feature type="region of interest" description="Disordered" evidence="2">
    <location>
        <begin position="836"/>
        <end position="869"/>
    </location>
</feature>
<dbReference type="Proteomes" id="UP001291926">
    <property type="component" value="Unassembled WGS sequence"/>
</dbReference>
<dbReference type="Gene3D" id="2.20.70.10">
    <property type="match status" value="2"/>
</dbReference>
<feature type="domain" description="FF" evidence="4">
    <location>
        <begin position="642"/>
        <end position="696"/>
    </location>
</feature>
<feature type="region of interest" description="Disordered" evidence="2">
    <location>
        <begin position="900"/>
        <end position="921"/>
    </location>
</feature>
<dbReference type="Pfam" id="PF01846">
    <property type="entry name" value="FF"/>
    <property type="match status" value="5"/>
</dbReference>
<feature type="region of interest" description="Disordered" evidence="2">
    <location>
        <begin position="574"/>
        <end position="644"/>
    </location>
</feature>
<dbReference type="PROSITE" id="PS01159">
    <property type="entry name" value="WW_DOMAIN_1"/>
    <property type="match status" value="2"/>
</dbReference>
<dbReference type="PANTHER" id="PTHR15377:SF3">
    <property type="entry name" value="WW DOMAIN-CONTAINING PROTEIN"/>
    <property type="match status" value="1"/>
</dbReference>
<evidence type="ECO:0000256" key="1">
    <source>
        <dbReference type="ARBA" id="ARBA00022737"/>
    </source>
</evidence>
<feature type="compositionally biased region" description="Basic and acidic residues" evidence="2">
    <location>
        <begin position="905"/>
        <end position="914"/>
    </location>
</feature>
<comment type="caution">
    <text evidence="5">The sequence shown here is derived from an EMBL/GenBank/DDBJ whole genome shotgun (WGS) entry which is preliminary data.</text>
</comment>
<sequence length="1047" mass="115210">NSEALMLLIEAGNEEADYRDVNGKSFIKADLRWKQATNSSHAYDWRLAYSLCVFSFSYWDVGTILNVAMIIVLGLDYVSVSKKMVEQSSVSVSTATAPTPTASEPGQDNATRYGFMRPSFSYLNTSNMPPGSSPKSSSSPVMQLESPVSLASLQPMASGLSVTPAPSFSYNVMRSGAGFSTAQMLSTSTANEQGHSSLGRSASPSPSMQLPALSMLPPVPSLTSHPGSYLPGTSVQNVRADGTQEMGAIASAPAFPQSASQPAHTNSIPSTTHFASNSFGNANMWMPPAPTFQVPAGMPRTPSTPGPPGIASYIPSTPGPWLHPQQISGFARTPFSPYAAIVPGPYSMPARGMPPLSVSMPDIQPPGVSPAISSVGAPSPSFISGGQLTVSSGQADLPPGVDNGENVSNAETKDEEKLDAWTAHRTDSGTVYYYNALTGESTYEKPSGFKGESDKSTVQTSPVSWEKLAGTDWTLVTTNDGKKYYYNSKTQLSSWQIPSEVTELRRKQETDNLRAQSISVANTNIVAEKVSAPVSLNLSTPAADTGGRDATALRLSSASGSSSALDLIKKKLQDSGIPDSASPSPPLSGAVASELNGSKPIEAPIKGSENESSKDKRKDANGDGDMSDSSSDSEDEDRGPTKEKCILQFKEMLKDRGVAPFSKWEKELPKILFDPRFKAVPSHSARRALFDHYVRTRAEEERKEKRAAQKAALDGFKQLLEEAKEDIDCNTDYQAFKNKWGDDPRFQALDRKEREFLLNERVFPLKRAAQEKAQAERAASVSSFKSMLQDKGDITSASRWSKVKDNLKSDPRYKSVKHEDREKIFNEYVAELKAAEEDIERKEKARQDEEERLRERERALRKRKEREEQEVERVRLKARRKEAVESYQALLVETIKDPQASWTESKPKLEKDPQGRAANSQLDNSDLEKFFREHVKSLHERCVLEFRALLTEVVTAEAAAQETENGKTIINSWSTAKQVLKSDPRYNKMPRKERESLWHRHAEEIRRKQQKLGRDQEAEKHAEGKSRSSVDSGKHISASRRTHDHRR</sequence>
<dbReference type="SUPFAM" id="SSF81698">
    <property type="entry name" value="FF domain"/>
    <property type="match status" value="5"/>
</dbReference>
<proteinExistence type="predicted"/>
<dbReference type="EMBL" id="JAYDYQ010002534">
    <property type="protein sequence ID" value="KAK4482536.1"/>
    <property type="molecule type" value="Genomic_DNA"/>
</dbReference>
<evidence type="ECO:0000313" key="6">
    <source>
        <dbReference type="Proteomes" id="UP001291926"/>
    </source>
</evidence>
<dbReference type="Pfam" id="PF00397">
    <property type="entry name" value="WW"/>
    <property type="match status" value="1"/>
</dbReference>
<feature type="compositionally biased region" description="Basic and acidic residues" evidence="2">
    <location>
        <begin position="982"/>
        <end position="1034"/>
    </location>
</feature>
<feature type="compositionally biased region" description="Basic residues" evidence="2">
    <location>
        <begin position="1037"/>
        <end position="1047"/>
    </location>
</feature>
<dbReference type="InterPro" id="IPR036517">
    <property type="entry name" value="FF_domain_sf"/>
</dbReference>
<evidence type="ECO:0000313" key="5">
    <source>
        <dbReference type="EMBL" id="KAK4482536.1"/>
    </source>
</evidence>
<feature type="domain" description="FF" evidence="4">
    <location>
        <begin position="709"/>
        <end position="764"/>
    </location>
</feature>
<organism evidence="5 6">
    <name type="scientific">Penstemon davidsonii</name>
    <dbReference type="NCBI Taxonomy" id="160366"/>
    <lineage>
        <taxon>Eukaryota</taxon>
        <taxon>Viridiplantae</taxon>
        <taxon>Streptophyta</taxon>
        <taxon>Embryophyta</taxon>
        <taxon>Tracheophyta</taxon>
        <taxon>Spermatophyta</taxon>
        <taxon>Magnoliopsida</taxon>
        <taxon>eudicotyledons</taxon>
        <taxon>Gunneridae</taxon>
        <taxon>Pentapetalae</taxon>
        <taxon>asterids</taxon>
        <taxon>lamiids</taxon>
        <taxon>Lamiales</taxon>
        <taxon>Plantaginaceae</taxon>
        <taxon>Cheloneae</taxon>
        <taxon>Penstemon</taxon>
    </lineage>
</organism>
<evidence type="ECO:0000259" key="4">
    <source>
        <dbReference type="PROSITE" id="PS51676"/>
    </source>
</evidence>
<feature type="domain" description="FF" evidence="4">
    <location>
        <begin position="777"/>
        <end position="831"/>
    </location>
</feature>
<feature type="compositionally biased region" description="Low complexity" evidence="2">
    <location>
        <begin position="90"/>
        <end position="103"/>
    </location>
</feature>
<feature type="domain" description="FF" evidence="4">
    <location>
        <begin position="880"/>
        <end position="937"/>
    </location>
</feature>
<feature type="compositionally biased region" description="Polar residues" evidence="2">
    <location>
        <begin position="184"/>
        <end position="195"/>
    </location>
</feature>
<dbReference type="PROSITE" id="PS50020">
    <property type="entry name" value="WW_DOMAIN_2"/>
    <property type="match status" value="2"/>
</dbReference>
<feature type="domain" description="WW" evidence="3">
    <location>
        <begin position="421"/>
        <end position="448"/>
    </location>
</feature>
<dbReference type="PROSITE" id="PS51676">
    <property type="entry name" value="FF"/>
    <property type="match status" value="4"/>
</dbReference>
<feature type="compositionally biased region" description="Low complexity" evidence="2">
    <location>
        <begin position="196"/>
        <end position="207"/>
    </location>
</feature>
<gene>
    <name evidence="5" type="ORF">RD792_009695</name>
</gene>
<feature type="compositionally biased region" description="Polar residues" evidence="2">
    <location>
        <begin position="221"/>
        <end position="234"/>
    </location>
</feature>
<dbReference type="InterPro" id="IPR001202">
    <property type="entry name" value="WW_dom"/>
</dbReference>
<feature type="region of interest" description="Disordered" evidence="2">
    <location>
        <begin position="184"/>
        <end position="234"/>
    </location>
</feature>
<evidence type="ECO:0000256" key="2">
    <source>
        <dbReference type="SAM" id="MobiDB-lite"/>
    </source>
</evidence>
<dbReference type="InterPro" id="IPR036020">
    <property type="entry name" value="WW_dom_sf"/>
</dbReference>
<feature type="region of interest" description="Disordered" evidence="2">
    <location>
        <begin position="90"/>
        <end position="112"/>
    </location>
</feature>
<dbReference type="InterPro" id="IPR002713">
    <property type="entry name" value="FF_domain"/>
</dbReference>
<keyword evidence="6" id="KW-1185">Reference proteome</keyword>